<dbReference type="EMBL" id="QLST01000016">
    <property type="protein sequence ID" value="RBA27600.1"/>
    <property type="molecule type" value="Genomic_DNA"/>
</dbReference>
<name>A0A365NZF9_9FLAO</name>
<protein>
    <submittedName>
        <fullName evidence="2">Uncharacterized protein</fullName>
    </submittedName>
</protein>
<keyword evidence="3" id="KW-1185">Reference proteome</keyword>
<organism evidence="2 3">
    <name type="scientific">Flavobacterium tibetense</name>
    <dbReference type="NCBI Taxonomy" id="2233533"/>
    <lineage>
        <taxon>Bacteria</taxon>
        <taxon>Pseudomonadati</taxon>
        <taxon>Bacteroidota</taxon>
        <taxon>Flavobacteriia</taxon>
        <taxon>Flavobacteriales</taxon>
        <taxon>Flavobacteriaceae</taxon>
        <taxon>Flavobacterium</taxon>
    </lineage>
</organism>
<comment type="caution">
    <text evidence="2">The sequence shown here is derived from an EMBL/GenBank/DDBJ whole genome shotgun (WGS) entry which is preliminary data.</text>
</comment>
<proteinExistence type="predicted"/>
<dbReference type="RefSeq" id="WP_113989800.1">
    <property type="nucleotide sequence ID" value="NZ_QLST01000016.1"/>
</dbReference>
<evidence type="ECO:0000256" key="1">
    <source>
        <dbReference type="SAM" id="Phobius"/>
    </source>
</evidence>
<evidence type="ECO:0000313" key="2">
    <source>
        <dbReference type="EMBL" id="RBA27600.1"/>
    </source>
</evidence>
<accession>A0A365NZF9</accession>
<keyword evidence="1" id="KW-1133">Transmembrane helix</keyword>
<dbReference type="AlphaFoldDB" id="A0A365NZF9"/>
<dbReference type="Proteomes" id="UP000253319">
    <property type="component" value="Unassembled WGS sequence"/>
</dbReference>
<evidence type="ECO:0000313" key="3">
    <source>
        <dbReference type="Proteomes" id="UP000253319"/>
    </source>
</evidence>
<gene>
    <name evidence="2" type="ORF">DPN68_11530</name>
</gene>
<feature type="transmembrane region" description="Helical" evidence="1">
    <location>
        <begin position="6"/>
        <end position="22"/>
    </location>
</feature>
<dbReference type="OrthoDB" id="1440829at2"/>
<keyword evidence="1" id="KW-0812">Transmembrane</keyword>
<sequence length="226" mass="26301">MEPKIIIGAVIAIVLFYFRFGPGSRLLKEKTHHYIVPPASIEEPKSKHFEIKSNQYDRFILTKNTTKSYLIKGINDYGELSGNKEYEIYNFGIAEHGDWKIIKIDHFISFYVYHNLAGWLTSYEDSSDIPELTFGFSKSKMDSTEDYIFFLDPYNSNGDTQVGAFRYGESFAIYLPEAYEEHGNLTIKKGIKVSLNERMNYILEQGFNISEINSLNYIEHKIKMYE</sequence>
<keyword evidence="1" id="KW-0472">Membrane</keyword>
<reference evidence="2 3" key="1">
    <citation type="submission" date="2018-06" db="EMBL/GenBank/DDBJ databases">
        <title>Flavobacterium tibetense sp. nov., isolated from a wetland YonghuCo on Tibetan Plateau.</title>
        <authorList>
            <person name="Xing P."/>
            <person name="Phurbu D."/>
            <person name="Lu H."/>
        </authorList>
    </citation>
    <scope>NUCLEOTIDE SEQUENCE [LARGE SCALE GENOMIC DNA]</scope>
    <source>
        <strain evidence="2 3">YH5</strain>
    </source>
</reference>